<reference evidence="3" key="1">
    <citation type="journal article" date="2019" name="Int. J. Syst. Evol. Microbiol.">
        <title>The Global Catalogue of Microorganisms (GCM) 10K type strain sequencing project: providing services to taxonomists for standard genome sequencing and annotation.</title>
        <authorList>
            <consortium name="The Broad Institute Genomics Platform"/>
            <consortium name="The Broad Institute Genome Sequencing Center for Infectious Disease"/>
            <person name="Wu L."/>
            <person name="Ma J."/>
        </authorList>
    </citation>
    <scope>NUCLEOTIDE SEQUENCE [LARGE SCALE GENOMIC DNA]</scope>
    <source>
        <strain evidence="3">CGMCC 4.7192</strain>
    </source>
</reference>
<name>A0ABW5BJE0_9PROT</name>
<evidence type="ECO:0000313" key="2">
    <source>
        <dbReference type="EMBL" id="MFD2206232.1"/>
    </source>
</evidence>
<evidence type="ECO:0008006" key="4">
    <source>
        <dbReference type="Google" id="ProtNLM"/>
    </source>
</evidence>
<feature type="region of interest" description="Disordered" evidence="1">
    <location>
        <begin position="29"/>
        <end position="74"/>
    </location>
</feature>
<dbReference type="EMBL" id="JBHUII010000004">
    <property type="protein sequence ID" value="MFD2206232.1"/>
    <property type="molecule type" value="Genomic_DNA"/>
</dbReference>
<organism evidence="2 3">
    <name type="scientific">Kiloniella antarctica</name>
    <dbReference type="NCBI Taxonomy" id="1550907"/>
    <lineage>
        <taxon>Bacteria</taxon>
        <taxon>Pseudomonadati</taxon>
        <taxon>Pseudomonadota</taxon>
        <taxon>Alphaproteobacteria</taxon>
        <taxon>Rhodospirillales</taxon>
        <taxon>Kiloniellaceae</taxon>
        <taxon>Kiloniella</taxon>
    </lineage>
</organism>
<evidence type="ECO:0000256" key="1">
    <source>
        <dbReference type="SAM" id="MobiDB-lite"/>
    </source>
</evidence>
<gene>
    <name evidence="2" type="ORF">ACFSKO_11430</name>
</gene>
<evidence type="ECO:0000313" key="3">
    <source>
        <dbReference type="Proteomes" id="UP001597294"/>
    </source>
</evidence>
<keyword evidence="3" id="KW-1185">Reference proteome</keyword>
<proteinExistence type="predicted"/>
<dbReference type="RefSeq" id="WP_380251605.1">
    <property type="nucleotide sequence ID" value="NZ_JBHUII010000004.1"/>
</dbReference>
<comment type="caution">
    <text evidence="2">The sequence shown here is derived from an EMBL/GenBank/DDBJ whole genome shotgun (WGS) entry which is preliminary data.</text>
</comment>
<sequence>MTHSALGLLRQGLENLRGFPGYNLLDQNSGQNGVAGQTGHGFPKTHPVSPIDDQVDVPENLLSNENPRDAALTSGSLSPKEVIQRTLSNALDSIVGTLAEVFERLGNGKDAALDLAKNLVNSIKEGAANSDEFSFSFEQSVATRTQKSLSYAGADGVASGVSEQTYLAVQSLDIYVNNNTGELSFNFASVQAEITKTTAVAQSSSAEGANSLLGNVLQGLDTGGFYGAGEALALAREGVGLDELINTIVSNPPRTNADDDAELLRKLPGEGPLLSLREKQDIRPEKEGDDPFTVYRADLLVPLGHLFNGANGPEFEGRDGVRQSLLDTLTSSAGGVGVDA</sequence>
<protein>
    <recommendedName>
        <fullName evidence="4">DUF5610 domain-containing protein</fullName>
    </recommendedName>
</protein>
<accession>A0ABW5BJE0</accession>
<dbReference type="Proteomes" id="UP001597294">
    <property type="component" value="Unassembled WGS sequence"/>
</dbReference>